<dbReference type="SUPFAM" id="SSF51261">
    <property type="entry name" value="Duplicated hybrid motif"/>
    <property type="match status" value="1"/>
</dbReference>
<dbReference type="InterPro" id="IPR050570">
    <property type="entry name" value="Cell_wall_metabolism_enzyme"/>
</dbReference>
<dbReference type="PANTHER" id="PTHR21666">
    <property type="entry name" value="PEPTIDASE-RELATED"/>
    <property type="match status" value="1"/>
</dbReference>
<dbReference type="GO" id="GO:0004222">
    <property type="term" value="F:metalloendopeptidase activity"/>
    <property type="evidence" value="ECO:0007669"/>
    <property type="project" value="TreeGrafter"/>
</dbReference>
<feature type="signal peptide" evidence="1">
    <location>
        <begin position="1"/>
        <end position="27"/>
    </location>
</feature>
<name>A0A2X4RDU1_9CORY</name>
<dbReference type="Gene3D" id="2.70.70.10">
    <property type="entry name" value="Glucose Permease (Domain IIA)"/>
    <property type="match status" value="1"/>
</dbReference>
<dbReference type="EMBL" id="LS483460">
    <property type="protein sequence ID" value="SQI00416.1"/>
    <property type="molecule type" value="Genomic_DNA"/>
</dbReference>
<dbReference type="OrthoDB" id="1099523at2"/>
<reference evidence="4 5" key="1">
    <citation type="submission" date="2018-06" db="EMBL/GenBank/DDBJ databases">
        <authorList>
            <consortium name="Pathogen Informatics"/>
            <person name="Doyle S."/>
        </authorList>
    </citation>
    <scope>NUCLEOTIDE SEQUENCE [LARGE SCALE GENOMIC DNA]</scope>
    <source>
        <strain evidence="4 5">NCTC10288</strain>
    </source>
</reference>
<dbReference type="Proteomes" id="UP000594905">
    <property type="component" value="Chromosome"/>
</dbReference>
<gene>
    <name evidence="4" type="primary">lytM</name>
    <name evidence="3" type="ORF">I6G51_05855</name>
    <name evidence="4" type="ORF">NCTC10288_01727</name>
</gene>
<evidence type="ECO:0000259" key="2">
    <source>
        <dbReference type="Pfam" id="PF01551"/>
    </source>
</evidence>
<dbReference type="EC" id="3.4.24.75" evidence="4"/>
<dbReference type="CDD" id="cd12797">
    <property type="entry name" value="M23_peptidase"/>
    <property type="match status" value="1"/>
</dbReference>
<dbReference type="RefSeq" id="WP_039676927.1">
    <property type="nucleotide sequence ID" value="NZ_CP065689.1"/>
</dbReference>
<dbReference type="GeneID" id="70783616"/>
<dbReference type="AlphaFoldDB" id="A0A2X4RDU1"/>
<accession>A0A2X4RDU1</accession>
<dbReference type="PANTHER" id="PTHR21666:SF270">
    <property type="entry name" value="MUREIN HYDROLASE ACTIVATOR ENVC"/>
    <property type="match status" value="1"/>
</dbReference>
<evidence type="ECO:0000313" key="6">
    <source>
        <dbReference type="Proteomes" id="UP000594905"/>
    </source>
</evidence>
<dbReference type="Pfam" id="PF01551">
    <property type="entry name" value="Peptidase_M23"/>
    <property type="match status" value="1"/>
</dbReference>
<protein>
    <submittedName>
        <fullName evidence="3">M23 family metallopeptidase</fullName>
    </submittedName>
    <submittedName>
        <fullName evidence="4">Metalloendopeptidase-like protein</fullName>
        <ecNumber evidence="4">3.4.24.75</ecNumber>
    </submittedName>
</protein>
<keyword evidence="4" id="KW-0378">Hydrolase</keyword>
<keyword evidence="1" id="KW-0732">Signal</keyword>
<evidence type="ECO:0000313" key="3">
    <source>
        <dbReference type="EMBL" id="QPS60694.1"/>
    </source>
</evidence>
<dbReference type="STRING" id="38301.NX84_12085"/>
<evidence type="ECO:0000256" key="1">
    <source>
        <dbReference type="SAM" id="SignalP"/>
    </source>
</evidence>
<feature type="domain" description="M23ase beta-sheet core" evidence="2">
    <location>
        <begin position="144"/>
        <end position="241"/>
    </location>
</feature>
<evidence type="ECO:0000313" key="4">
    <source>
        <dbReference type="EMBL" id="SQI00416.1"/>
    </source>
</evidence>
<feature type="chain" id="PRO_5016458216" evidence="1">
    <location>
        <begin position="28"/>
        <end position="252"/>
    </location>
</feature>
<proteinExistence type="predicted"/>
<organism evidence="4 5">
    <name type="scientific">Corynebacterium minutissimum</name>
    <dbReference type="NCBI Taxonomy" id="38301"/>
    <lineage>
        <taxon>Bacteria</taxon>
        <taxon>Bacillati</taxon>
        <taxon>Actinomycetota</taxon>
        <taxon>Actinomycetes</taxon>
        <taxon>Mycobacteriales</taxon>
        <taxon>Corynebacteriaceae</taxon>
        <taxon>Corynebacterium</taxon>
    </lineage>
</organism>
<dbReference type="KEGG" id="cmin:NCTC10288_01727"/>
<dbReference type="Proteomes" id="UP000249264">
    <property type="component" value="Chromosome 1"/>
</dbReference>
<reference evidence="3 6" key="2">
    <citation type="submission" date="2020-12" db="EMBL/GenBank/DDBJ databases">
        <title>FDA dAtabase for Regulatory Grade micrObial Sequences (FDA-ARGOS): Supporting development and validation of Infectious Disease Dx tests.</title>
        <authorList>
            <person name="Sproer C."/>
            <person name="Gronow S."/>
            <person name="Severitt S."/>
            <person name="Schroder I."/>
            <person name="Tallon L."/>
            <person name="Sadzewicz L."/>
            <person name="Zhao X."/>
            <person name="Boylan J."/>
            <person name="Ott S."/>
            <person name="Bowen H."/>
            <person name="Vavikolanu K."/>
            <person name="Mehta A."/>
            <person name="Aluvathingal J."/>
            <person name="Nadendla S."/>
            <person name="Lowell S."/>
            <person name="Myers T."/>
            <person name="Yan Y."/>
            <person name="Sichtig H."/>
        </authorList>
    </citation>
    <scope>NUCLEOTIDE SEQUENCE [LARGE SCALE GENOMIC DNA]</scope>
    <source>
        <strain evidence="3 6">FDAARGOS_894</strain>
    </source>
</reference>
<sequence length="252" mass="25611">MKRTLCALAAVAASATATATVAAPAFAAEPAASVDVSDGSSKGTVEADINEESKVDLFKAVTGLLTSTAGALNGASVPTVNATESGYDIVLDPSSIPGLAEAFAPEGDHSGLTPTRGEDANGNTVVFPTSGTFTSGFGPRWGTFHNGIDVANPVGTPIYAVMDGEVISSGAAQGFGNWIRIQHDDGTITVYGHMPSDQLLVNVGDRVEAGDQISVIGNEGHSTGPHLHFEVHPGGGAAVDPVEWFAERGILI</sequence>
<dbReference type="InterPro" id="IPR011055">
    <property type="entry name" value="Dup_hybrid_motif"/>
</dbReference>
<dbReference type="InterPro" id="IPR016047">
    <property type="entry name" value="M23ase_b-sheet_dom"/>
</dbReference>
<evidence type="ECO:0000313" key="5">
    <source>
        <dbReference type="Proteomes" id="UP000249264"/>
    </source>
</evidence>
<dbReference type="EMBL" id="CP065689">
    <property type="protein sequence ID" value="QPS60694.1"/>
    <property type="molecule type" value="Genomic_DNA"/>
</dbReference>
<keyword evidence="6" id="KW-1185">Reference proteome</keyword>